<feature type="transmembrane region" description="Helical" evidence="1">
    <location>
        <begin position="32"/>
        <end position="51"/>
    </location>
</feature>
<dbReference type="OrthoDB" id="1145018at2"/>
<evidence type="ECO:0000313" key="3">
    <source>
        <dbReference type="Proteomes" id="UP000326994"/>
    </source>
</evidence>
<keyword evidence="1" id="KW-0472">Membrane</keyword>
<protein>
    <submittedName>
        <fullName evidence="2">Uncharacterized protein</fullName>
    </submittedName>
</protein>
<dbReference type="AlphaFoldDB" id="A0A5J4FTU2"/>
<accession>A0A5J4FTU2</accession>
<proteinExistence type="predicted"/>
<name>A0A5J4FTU2_9FLAO</name>
<keyword evidence="1" id="KW-1133">Transmembrane helix</keyword>
<evidence type="ECO:0000313" key="2">
    <source>
        <dbReference type="EMBL" id="GEQ85150.1"/>
    </source>
</evidence>
<comment type="caution">
    <text evidence="2">The sequence shown here is derived from an EMBL/GenBank/DDBJ whole genome shotgun (WGS) entry which is preliminary data.</text>
</comment>
<keyword evidence="1" id="KW-0812">Transmembrane</keyword>
<evidence type="ECO:0000256" key="1">
    <source>
        <dbReference type="SAM" id="Phobius"/>
    </source>
</evidence>
<reference evidence="2 3" key="1">
    <citation type="submission" date="2019-08" db="EMBL/GenBank/DDBJ databases">
        <title>Ulvibacter marinistellae sp. nov., isolated from a starfish, Patiria pectinifera.</title>
        <authorList>
            <person name="Kawano K."/>
            <person name="Ushijima N."/>
            <person name="Kihara M."/>
            <person name="Itoh H."/>
        </authorList>
    </citation>
    <scope>NUCLEOTIDE SEQUENCE [LARGE SCALE GENOMIC DNA]</scope>
    <source>
        <strain evidence="2 3">KK4</strain>
    </source>
</reference>
<dbReference type="EMBL" id="BKCF01000001">
    <property type="protein sequence ID" value="GEQ85150.1"/>
    <property type="molecule type" value="Genomic_DNA"/>
</dbReference>
<dbReference type="RefSeq" id="WP_151893081.1">
    <property type="nucleotide sequence ID" value="NZ_BKCF01000001.1"/>
</dbReference>
<gene>
    <name evidence="2" type="ORF">ULMS_06580</name>
</gene>
<sequence>MKITLYILFFAAVGMAIFGVISKANDPTTGDLFIGLAVVILFFVWMPTFVYHRWKGKNVQDYMLNKENIEKMRKYTDNNKL</sequence>
<keyword evidence="3" id="KW-1185">Reference proteome</keyword>
<dbReference type="Proteomes" id="UP000326994">
    <property type="component" value="Unassembled WGS sequence"/>
</dbReference>
<organism evidence="2 3">
    <name type="scientific">Patiriisocius marinistellae</name>
    <dbReference type="NCBI Taxonomy" id="2494560"/>
    <lineage>
        <taxon>Bacteria</taxon>
        <taxon>Pseudomonadati</taxon>
        <taxon>Bacteroidota</taxon>
        <taxon>Flavobacteriia</taxon>
        <taxon>Flavobacteriales</taxon>
        <taxon>Flavobacteriaceae</taxon>
        <taxon>Patiriisocius</taxon>
    </lineage>
</organism>